<sequence length="555" mass="63314">MRNKIELKDYVFQDGMSTDEIWLYYNHIAHENNSDTFKVHLSVLHDIDTINKAQALILPILAKYNVRMFKTQNTDLLSMHQNLDGKEFCIYMQTCDEHSPESKQEFWMELLNEIETTLVQHEISKNPNGALGDLPFPGSQGYVYYRNPHNVGNEYVDAITLMDSGFTRHESCNISTNDFFKGYALKGEEVNSSQTKTSEPLKFKLPVRQVDREKQLKQSILESFHNQLKNNNNLLKLFLGTSGSPYSRNGRLCDRLFGTKLSRDKKFRAFEQARSGALDLVGPFTNYFDRAADKLAQIALILENNGYTFDAHKLGNVLPALYFKFYTPLYLENHNKYPVVIELSESDTEALVTEIIRCSLRDVSKVAIDYELPQYINNMNEADISMLLSFIGIEHPRHEHSAEIKEHVIDIEPYREAYNELINKLSTVFTEHGKEKDEVASTLIQRLTEEAKFFDRPTAEQLGNFIKNCKDSINSASKELKKESDLWSAIHPVLKGILGVLAAITLIPALVTAAVTKNGFVGTFFNSPEPVSTKKLSEIEADLTALEEDIKKRIN</sequence>
<dbReference type="OrthoDB" id="5639867at2"/>
<proteinExistence type="predicted"/>
<evidence type="ECO:0000313" key="1">
    <source>
        <dbReference type="EMBL" id="KTD78293.1"/>
    </source>
</evidence>
<organism evidence="1 2">
    <name type="scientific">Legionella worsleiensis</name>
    <dbReference type="NCBI Taxonomy" id="45076"/>
    <lineage>
        <taxon>Bacteria</taxon>
        <taxon>Pseudomonadati</taxon>
        <taxon>Pseudomonadota</taxon>
        <taxon>Gammaproteobacteria</taxon>
        <taxon>Legionellales</taxon>
        <taxon>Legionellaceae</taxon>
        <taxon>Legionella</taxon>
    </lineage>
</organism>
<protein>
    <submittedName>
        <fullName evidence="1">Coiled-coil protein</fullName>
    </submittedName>
</protein>
<name>A0A0W1AAB3_9GAMM</name>
<dbReference type="AlphaFoldDB" id="A0A0W1AAB3"/>
<gene>
    <name evidence="1" type="ORF">Lwor_1688</name>
</gene>
<dbReference type="EMBL" id="LNZC01000020">
    <property type="protein sequence ID" value="KTD78293.1"/>
    <property type="molecule type" value="Genomic_DNA"/>
</dbReference>
<keyword evidence="2" id="KW-1185">Reference proteome</keyword>
<reference evidence="1 2" key="1">
    <citation type="submission" date="2015-11" db="EMBL/GenBank/DDBJ databases">
        <title>Genomic analysis of 38 Legionella species identifies large and diverse effector repertoires.</title>
        <authorList>
            <person name="Burstein D."/>
            <person name="Amaro F."/>
            <person name="Zusman T."/>
            <person name="Lifshitz Z."/>
            <person name="Cohen O."/>
            <person name="Gilbert J.A."/>
            <person name="Pupko T."/>
            <person name="Shuman H.A."/>
            <person name="Segal G."/>
        </authorList>
    </citation>
    <scope>NUCLEOTIDE SEQUENCE [LARGE SCALE GENOMIC DNA]</scope>
    <source>
        <strain evidence="1 2">ATCC 49508</strain>
    </source>
</reference>
<dbReference type="Proteomes" id="UP000054662">
    <property type="component" value="Unassembled WGS sequence"/>
</dbReference>
<evidence type="ECO:0000313" key="2">
    <source>
        <dbReference type="Proteomes" id="UP000054662"/>
    </source>
</evidence>
<dbReference type="InterPro" id="IPR038498">
    <property type="entry name" value="OspF/SpvC_sf"/>
</dbReference>
<accession>A0A0W1AAB3</accession>
<dbReference type="Gene3D" id="3.30.2430.10">
    <property type="entry name" value="phosphothreonine lyase"/>
    <property type="match status" value="1"/>
</dbReference>
<dbReference type="RefSeq" id="WP_058493478.1">
    <property type="nucleotide sequence ID" value="NZ_CBCRUR010000012.1"/>
</dbReference>
<comment type="caution">
    <text evidence="1">The sequence shown here is derived from an EMBL/GenBank/DDBJ whole genome shotgun (WGS) entry which is preliminary data.</text>
</comment>
<dbReference type="PATRIC" id="fig|45076.6.peg.1829"/>